<gene>
    <name evidence="2" type="ORF">E2C01_054854</name>
</gene>
<feature type="region of interest" description="Disordered" evidence="1">
    <location>
        <begin position="1"/>
        <end position="36"/>
    </location>
</feature>
<proteinExistence type="predicted"/>
<comment type="caution">
    <text evidence="2">The sequence shown here is derived from an EMBL/GenBank/DDBJ whole genome shotgun (WGS) entry which is preliminary data.</text>
</comment>
<protein>
    <submittedName>
        <fullName evidence="2">Uncharacterized protein</fullName>
    </submittedName>
</protein>
<reference evidence="2 3" key="1">
    <citation type="submission" date="2019-05" db="EMBL/GenBank/DDBJ databases">
        <title>Another draft genome of Portunus trituberculatus and its Hox gene families provides insights of decapod evolution.</title>
        <authorList>
            <person name="Jeong J.-H."/>
            <person name="Song I."/>
            <person name="Kim S."/>
            <person name="Choi T."/>
            <person name="Kim D."/>
            <person name="Ryu S."/>
            <person name="Kim W."/>
        </authorList>
    </citation>
    <scope>NUCLEOTIDE SEQUENCE [LARGE SCALE GENOMIC DNA]</scope>
    <source>
        <tissue evidence="2">Muscle</tissue>
    </source>
</reference>
<dbReference type="AlphaFoldDB" id="A0A5B7GV21"/>
<keyword evidence="3" id="KW-1185">Reference proteome</keyword>
<dbReference type="EMBL" id="VSRR010017915">
    <property type="protein sequence ID" value="MPC60798.1"/>
    <property type="molecule type" value="Genomic_DNA"/>
</dbReference>
<dbReference type="Proteomes" id="UP000324222">
    <property type="component" value="Unassembled WGS sequence"/>
</dbReference>
<name>A0A5B7GV21_PORTR</name>
<sequence>MQLDEASRPKIHVCGSAAPPTPLTSQPGPAATGTLPSTLHRAHAAEKCPCIIRTTSSMLQRPPL</sequence>
<evidence type="ECO:0000313" key="2">
    <source>
        <dbReference type="EMBL" id="MPC60798.1"/>
    </source>
</evidence>
<evidence type="ECO:0000256" key="1">
    <source>
        <dbReference type="SAM" id="MobiDB-lite"/>
    </source>
</evidence>
<organism evidence="2 3">
    <name type="scientific">Portunus trituberculatus</name>
    <name type="common">Swimming crab</name>
    <name type="synonym">Neptunus trituberculatus</name>
    <dbReference type="NCBI Taxonomy" id="210409"/>
    <lineage>
        <taxon>Eukaryota</taxon>
        <taxon>Metazoa</taxon>
        <taxon>Ecdysozoa</taxon>
        <taxon>Arthropoda</taxon>
        <taxon>Crustacea</taxon>
        <taxon>Multicrustacea</taxon>
        <taxon>Malacostraca</taxon>
        <taxon>Eumalacostraca</taxon>
        <taxon>Eucarida</taxon>
        <taxon>Decapoda</taxon>
        <taxon>Pleocyemata</taxon>
        <taxon>Brachyura</taxon>
        <taxon>Eubrachyura</taxon>
        <taxon>Portunoidea</taxon>
        <taxon>Portunidae</taxon>
        <taxon>Portuninae</taxon>
        <taxon>Portunus</taxon>
    </lineage>
</organism>
<accession>A0A5B7GV21</accession>
<evidence type="ECO:0000313" key="3">
    <source>
        <dbReference type="Proteomes" id="UP000324222"/>
    </source>
</evidence>